<keyword evidence="2" id="KW-1185">Reference proteome</keyword>
<name>A0ACB8S557_9AGAM</name>
<reference evidence="1" key="2">
    <citation type="journal article" date="2022" name="New Phytol.">
        <title>Evolutionary transition to the ectomycorrhizal habit in the genomes of a hyperdiverse lineage of mushroom-forming fungi.</title>
        <authorList>
            <person name="Looney B."/>
            <person name="Miyauchi S."/>
            <person name="Morin E."/>
            <person name="Drula E."/>
            <person name="Courty P.E."/>
            <person name="Kohler A."/>
            <person name="Kuo A."/>
            <person name="LaButti K."/>
            <person name="Pangilinan J."/>
            <person name="Lipzen A."/>
            <person name="Riley R."/>
            <person name="Andreopoulos W."/>
            <person name="He G."/>
            <person name="Johnson J."/>
            <person name="Nolan M."/>
            <person name="Tritt A."/>
            <person name="Barry K.W."/>
            <person name="Grigoriev I.V."/>
            <person name="Nagy L.G."/>
            <person name="Hibbett D."/>
            <person name="Henrissat B."/>
            <person name="Matheny P.B."/>
            <person name="Labbe J."/>
            <person name="Martin F.M."/>
        </authorList>
    </citation>
    <scope>NUCLEOTIDE SEQUENCE</scope>
    <source>
        <strain evidence="1">FP105234-sp</strain>
    </source>
</reference>
<comment type="caution">
    <text evidence="1">The sequence shown here is derived from an EMBL/GenBank/DDBJ whole genome shotgun (WGS) entry which is preliminary data.</text>
</comment>
<gene>
    <name evidence="1" type="ORF">FA95DRAFT_1602767</name>
</gene>
<protein>
    <submittedName>
        <fullName evidence="1">Uncharacterized protein</fullName>
    </submittedName>
</protein>
<dbReference type="EMBL" id="MU275853">
    <property type="protein sequence ID" value="KAI0051292.1"/>
    <property type="molecule type" value="Genomic_DNA"/>
</dbReference>
<reference evidence="1" key="1">
    <citation type="submission" date="2021-02" db="EMBL/GenBank/DDBJ databases">
        <authorList>
            <consortium name="DOE Joint Genome Institute"/>
            <person name="Ahrendt S."/>
            <person name="Looney B.P."/>
            <person name="Miyauchi S."/>
            <person name="Morin E."/>
            <person name="Drula E."/>
            <person name="Courty P.E."/>
            <person name="Chicoki N."/>
            <person name="Fauchery L."/>
            <person name="Kohler A."/>
            <person name="Kuo A."/>
            <person name="Labutti K."/>
            <person name="Pangilinan J."/>
            <person name="Lipzen A."/>
            <person name="Riley R."/>
            <person name="Andreopoulos W."/>
            <person name="He G."/>
            <person name="Johnson J."/>
            <person name="Barry K.W."/>
            <person name="Grigoriev I.V."/>
            <person name="Nagy L."/>
            <person name="Hibbett D."/>
            <person name="Henrissat B."/>
            <person name="Matheny P.B."/>
            <person name="Labbe J."/>
            <person name="Martin F."/>
        </authorList>
    </citation>
    <scope>NUCLEOTIDE SEQUENCE</scope>
    <source>
        <strain evidence="1">FP105234-sp</strain>
    </source>
</reference>
<organism evidence="1 2">
    <name type="scientific">Auriscalpium vulgare</name>
    <dbReference type="NCBI Taxonomy" id="40419"/>
    <lineage>
        <taxon>Eukaryota</taxon>
        <taxon>Fungi</taxon>
        <taxon>Dikarya</taxon>
        <taxon>Basidiomycota</taxon>
        <taxon>Agaricomycotina</taxon>
        <taxon>Agaricomycetes</taxon>
        <taxon>Russulales</taxon>
        <taxon>Auriscalpiaceae</taxon>
        <taxon>Auriscalpium</taxon>
    </lineage>
</organism>
<proteinExistence type="predicted"/>
<evidence type="ECO:0000313" key="2">
    <source>
        <dbReference type="Proteomes" id="UP000814033"/>
    </source>
</evidence>
<evidence type="ECO:0000313" key="1">
    <source>
        <dbReference type="EMBL" id="KAI0051292.1"/>
    </source>
</evidence>
<dbReference type="Proteomes" id="UP000814033">
    <property type="component" value="Unassembled WGS sequence"/>
</dbReference>
<accession>A0ACB8S557</accession>
<sequence length="230" mass="26254">METLLPDPFVGRCGSVFRTQVTHLADADGNPIALDTVVMPELVLKVARRARRPFLAHEAWFYEEMESLQGVTVPRCYGYFHGELQSGLSVNMKGWLESWPHQLNWFDEPGNTRVCVLLLERVGGLTEPGQKPFPHREDLVDAMEDLTCLSIVHGDIRWENILHATPDSSVASASTGAGIMCPRHQVIHHYRFIDFEDAYRTNMLKQRIQEDAKDHLDHLLDMMEDGFVRD</sequence>